<dbReference type="InterPro" id="IPR039760">
    <property type="entry name" value="MOFRL_protein"/>
</dbReference>
<sequence length="412" mass="43057">MDNVGILRSLYDAALTAAFPDGKFASCLPAPPKGRTIVLGAGKASARMAQAFEAAWPYPCEGLVVTRYGHAAATQQIEIVEAAHPVPDKAGFDAAERILERASNAGPDDLVICLISGGASALLSLPAAGISLADKQSVTKVLLRSGAPIHEMNQVRKSLSRIKGGRLALAAAPARVVTYVISDVPGDDPASIGSGPSMLEQQNADKVFSILERYKIEISTSMKDAIAENCRLPYQLTENDVCVLATPMMALKAAELRAQELGLGTLILGDAIEGEAREVAKAFAGIARSVSDHNVPATKPCVLLSGGETTVTVRGNGRGGRNTEFLLALQLALSDLPNVAALACDTDGIDGVEDNAGAWFDNGGLSPATLALDAPSFLADNDAYSYFSKLGQLIMTGPTLTNVNDFRAILIR</sequence>
<dbReference type="GO" id="GO:0008887">
    <property type="term" value="F:glycerate kinase activity"/>
    <property type="evidence" value="ECO:0007669"/>
    <property type="project" value="InterPro"/>
</dbReference>
<dbReference type="Gene3D" id="3.40.50.10180">
    <property type="entry name" value="Glycerate kinase, MOFRL-like N-terminal domain"/>
    <property type="match status" value="1"/>
</dbReference>
<organism evidence="3 4">
    <name type="scientific">Microvirga aerophila</name>
    <dbReference type="NCBI Taxonomy" id="670291"/>
    <lineage>
        <taxon>Bacteria</taxon>
        <taxon>Pseudomonadati</taxon>
        <taxon>Pseudomonadota</taxon>
        <taxon>Alphaproteobacteria</taxon>
        <taxon>Hyphomicrobiales</taxon>
        <taxon>Methylobacteriaceae</taxon>
        <taxon>Microvirga</taxon>
    </lineage>
</organism>
<proteinExistence type="predicted"/>
<dbReference type="AlphaFoldDB" id="A0A512BLN7"/>
<dbReference type="InterPro" id="IPR007835">
    <property type="entry name" value="MOFRL"/>
</dbReference>
<name>A0A512BLN7_9HYPH</name>
<dbReference type="PANTHER" id="PTHR12227:SF0">
    <property type="entry name" value="GLYCERATE KINASE"/>
    <property type="match status" value="1"/>
</dbReference>
<dbReference type="EMBL" id="BJYU01000003">
    <property type="protein sequence ID" value="GEO12869.1"/>
    <property type="molecule type" value="Genomic_DNA"/>
</dbReference>
<dbReference type="InterPro" id="IPR037035">
    <property type="entry name" value="GK-like_C_sf"/>
</dbReference>
<keyword evidence="3" id="KW-0670">Pyruvate</keyword>
<feature type="domain" description="MOFRL-associated" evidence="2">
    <location>
        <begin position="7"/>
        <end position="225"/>
    </location>
</feature>
<reference evidence="3 4" key="1">
    <citation type="submission" date="2019-07" db="EMBL/GenBank/DDBJ databases">
        <title>Whole genome shotgun sequence of Microvirga aerophila NBRC 106136.</title>
        <authorList>
            <person name="Hosoyama A."/>
            <person name="Uohara A."/>
            <person name="Ohji S."/>
            <person name="Ichikawa N."/>
        </authorList>
    </citation>
    <scope>NUCLEOTIDE SEQUENCE [LARGE SCALE GENOMIC DNA]</scope>
    <source>
        <strain evidence="3 4">NBRC 106136</strain>
    </source>
</reference>
<feature type="domain" description="MOFRL" evidence="1">
    <location>
        <begin position="301"/>
        <end position="405"/>
    </location>
</feature>
<dbReference type="Gene3D" id="3.40.1480.10">
    <property type="entry name" value="MOFRL domain"/>
    <property type="match status" value="1"/>
</dbReference>
<dbReference type="InterPro" id="IPR038614">
    <property type="entry name" value="GK_N_sf"/>
</dbReference>
<evidence type="ECO:0000313" key="4">
    <source>
        <dbReference type="Proteomes" id="UP000321085"/>
    </source>
</evidence>
<comment type="caution">
    <text evidence="3">The sequence shown here is derived from an EMBL/GenBank/DDBJ whole genome shotgun (WGS) entry which is preliminary data.</text>
</comment>
<evidence type="ECO:0000259" key="2">
    <source>
        <dbReference type="Pfam" id="PF13660"/>
    </source>
</evidence>
<protein>
    <submittedName>
        <fullName evidence="3">Hydroxypyruvate reductase</fullName>
    </submittedName>
</protein>
<evidence type="ECO:0000259" key="1">
    <source>
        <dbReference type="Pfam" id="PF05161"/>
    </source>
</evidence>
<dbReference type="PANTHER" id="PTHR12227">
    <property type="entry name" value="GLYCERATE KINASE"/>
    <property type="match status" value="1"/>
</dbReference>
<keyword evidence="4" id="KW-1185">Reference proteome</keyword>
<dbReference type="Pfam" id="PF13660">
    <property type="entry name" value="DUF4147"/>
    <property type="match status" value="1"/>
</dbReference>
<dbReference type="Proteomes" id="UP000321085">
    <property type="component" value="Unassembled WGS sequence"/>
</dbReference>
<dbReference type="Pfam" id="PF05161">
    <property type="entry name" value="MOFRL"/>
    <property type="match status" value="1"/>
</dbReference>
<dbReference type="FunFam" id="3.40.1480.10:FF:000002">
    <property type="entry name" value="Glycerate kinase"/>
    <property type="match status" value="1"/>
</dbReference>
<dbReference type="SUPFAM" id="SSF82544">
    <property type="entry name" value="GckA/TtuD-like"/>
    <property type="match status" value="1"/>
</dbReference>
<dbReference type="InterPro" id="IPR025286">
    <property type="entry name" value="MOFRL_assoc_dom"/>
</dbReference>
<gene>
    <name evidence="3" type="ORF">MAE02_05650</name>
</gene>
<dbReference type="RefSeq" id="WP_114184086.1">
    <property type="nucleotide sequence ID" value="NZ_BJYU01000003.1"/>
</dbReference>
<accession>A0A512BLN7</accession>
<dbReference type="OrthoDB" id="9766552at2"/>
<dbReference type="GO" id="GO:0005737">
    <property type="term" value="C:cytoplasm"/>
    <property type="evidence" value="ECO:0007669"/>
    <property type="project" value="TreeGrafter"/>
</dbReference>
<evidence type="ECO:0000313" key="3">
    <source>
        <dbReference type="EMBL" id="GEO12869.1"/>
    </source>
</evidence>